<reference evidence="1" key="1">
    <citation type="submission" date="2021-10" db="EMBL/GenBank/DDBJ databases">
        <title>Tropical sea cucumber genome reveals ecological adaptation and Cuvierian tubules defense mechanism.</title>
        <authorList>
            <person name="Chen T."/>
        </authorList>
    </citation>
    <scope>NUCLEOTIDE SEQUENCE</scope>
    <source>
        <strain evidence="1">Nanhai2018</strain>
        <tissue evidence="1">Muscle</tissue>
    </source>
</reference>
<dbReference type="AlphaFoldDB" id="A0A9Q1HE01"/>
<dbReference type="PANTHER" id="PTHR48312">
    <property type="match status" value="1"/>
</dbReference>
<organism evidence="1 2">
    <name type="scientific">Holothuria leucospilota</name>
    <name type="common">Black long sea cucumber</name>
    <name type="synonym">Mertensiothuria leucospilota</name>
    <dbReference type="NCBI Taxonomy" id="206669"/>
    <lineage>
        <taxon>Eukaryota</taxon>
        <taxon>Metazoa</taxon>
        <taxon>Echinodermata</taxon>
        <taxon>Eleutherozoa</taxon>
        <taxon>Echinozoa</taxon>
        <taxon>Holothuroidea</taxon>
        <taxon>Aspidochirotacea</taxon>
        <taxon>Aspidochirotida</taxon>
        <taxon>Holothuriidae</taxon>
        <taxon>Holothuria</taxon>
    </lineage>
</organism>
<dbReference type="SUPFAM" id="SSF52540">
    <property type="entry name" value="P-loop containing nucleoside triphosphate hydrolases"/>
    <property type="match status" value="1"/>
</dbReference>
<proteinExistence type="predicted"/>
<keyword evidence="2" id="KW-1185">Reference proteome</keyword>
<dbReference type="EMBL" id="JAIZAY010000005">
    <property type="protein sequence ID" value="KAJ8041701.1"/>
    <property type="molecule type" value="Genomic_DNA"/>
</dbReference>
<dbReference type="Pfam" id="PF19798">
    <property type="entry name" value="Sulfotransfer_5"/>
    <property type="match status" value="1"/>
</dbReference>
<name>A0A9Q1HE01_HOLLE</name>
<sequence>MADIPRIFIWCWPRTVSTAFGKCLSNVDGVQFWLEPYQNCFNNEIHKNAAAADAEDQLHPGYVQYMTKLRQTMATSNANEFFRDSKSYPQDKFVYPWVKKKLEEDEPGKKFIIIKDLSMAIVNKVQYLPEVPVRHLFLIRHPLRIAKSMEVAFLSSAKYLGLPVENLDFNVARNTPFMRQGHFKRDDSHAFWRYLQEKHEANPTIIDSDDLCREPERMLPKIFKAMGIPYDEKYLTWDAGEEIVKSWKGSVGGMVTRRATKFYERAFQSSCFMPPKPEMPSLDDIPELLRENHEVLLKCYQEMYEHRIHPNS</sequence>
<accession>A0A9Q1HE01</accession>
<dbReference type="Proteomes" id="UP001152320">
    <property type="component" value="Chromosome 5"/>
</dbReference>
<dbReference type="Gene3D" id="3.40.50.300">
    <property type="entry name" value="P-loop containing nucleotide triphosphate hydrolases"/>
    <property type="match status" value="1"/>
</dbReference>
<dbReference type="PANTHER" id="PTHR48312:SF1">
    <property type="entry name" value="SULFOTRANSFERASE"/>
    <property type="match status" value="1"/>
</dbReference>
<comment type="caution">
    <text evidence="1">The sequence shown here is derived from an EMBL/GenBank/DDBJ whole genome shotgun (WGS) entry which is preliminary data.</text>
</comment>
<evidence type="ECO:0000313" key="1">
    <source>
        <dbReference type="EMBL" id="KAJ8041701.1"/>
    </source>
</evidence>
<dbReference type="InterPro" id="IPR027417">
    <property type="entry name" value="P-loop_NTPase"/>
</dbReference>
<protein>
    <recommendedName>
        <fullName evidence="3">Sulfotransferase family protein</fullName>
    </recommendedName>
</protein>
<evidence type="ECO:0008006" key="3">
    <source>
        <dbReference type="Google" id="ProtNLM"/>
    </source>
</evidence>
<evidence type="ECO:0000313" key="2">
    <source>
        <dbReference type="Proteomes" id="UP001152320"/>
    </source>
</evidence>
<gene>
    <name evidence="1" type="ORF">HOLleu_12591</name>
</gene>